<comment type="caution">
    <text evidence="1">The sequence shown here is derived from an EMBL/GenBank/DDBJ whole genome shotgun (WGS) entry which is preliminary data.</text>
</comment>
<reference evidence="1" key="1">
    <citation type="submission" date="2009-12" db="EMBL/GenBank/DDBJ databases">
        <authorList>
            <person name="Weinstock G."/>
            <person name="Sodergren E."/>
            <person name="Clifton S."/>
            <person name="Fulton L."/>
            <person name="Fulton B."/>
            <person name="Courtney L."/>
            <person name="Fronick C."/>
            <person name="Harrison M."/>
            <person name="Strong C."/>
            <person name="Farmer C."/>
            <person name="Delahaunty K."/>
            <person name="Markovic C."/>
            <person name="Hall O."/>
            <person name="Minx P."/>
            <person name="Tomlinson C."/>
            <person name="Mitreva M."/>
            <person name="Nelson J."/>
            <person name="Hou S."/>
            <person name="Wollam A."/>
            <person name="Pepin K.H."/>
            <person name="Johnson M."/>
            <person name="Bhonagiri V."/>
            <person name="Nash W.E."/>
            <person name="Warren W."/>
            <person name="Chinwalla A."/>
            <person name="Mardis E.R."/>
            <person name="Wilson R.K."/>
        </authorList>
    </citation>
    <scope>NUCLEOTIDE SEQUENCE [LARGE SCALE GENOMIC DNA]</scope>
    <source>
        <strain evidence="1">DSM 4541</strain>
    </source>
</reference>
<proteinExistence type="predicted"/>
<name>D1P0A9_9GAMM</name>
<dbReference type="EMBL" id="ABXV02000016">
    <property type="protein sequence ID" value="EFB73193.1"/>
    <property type="molecule type" value="Genomic_DNA"/>
</dbReference>
<dbReference type="HOGENOM" id="CLU_1625625_0_0_6"/>
<dbReference type="Proteomes" id="UP000005512">
    <property type="component" value="Unassembled WGS sequence"/>
</dbReference>
<protein>
    <submittedName>
        <fullName evidence="1">Uncharacterized protein</fullName>
    </submittedName>
</protein>
<evidence type="ECO:0000313" key="1">
    <source>
        <dbReference type="EMBL" id="EFB73193.1"/>
    </source>
</evidence>
<dbReference type="STRING" id="500637.PROVRUST_05619"/>
<sequence length="163" mass="18610">MKVIEDNILAPITEEKQDGQVLLVSSSRLNDNTSIMFYRIEKEKPEYEIEIYSDAYRSKTEDVIWLDYDAEYHCGDIHSTAFLQTDTVQEEVLLCDCYYSGDSIIFHAQLSNKQLSSIKAADKLQLKLSTPGVVINNGHEILLLTESMLSEWQQIIILGNDVD</sequence>
<organism evidence="1 2">
    <name type="scientific">Providencia rustigianii DSM 4541</name>
    <dbReference type="NCBI Taxonomy" id="500637"/>
    <lineage>
        <taxon>Bacteria</taxon>
        <taxon>Pseudomonadati</taxon>
        <taxon>Pseudomonadota</taxon>
        <taxon>Gammaproteobacteria</taxon>
        <taxon>Enterobacterales</taxon>
        <taxon>Morganellaceae</taxon>
        <taxon>Providencia</taxon>
    </lineage>
</organism>
<keyword evidence="2" id="KW-1185">Reference proteome</keyword>
<evidence type="ECO:0000313" key="2">
    <source>
        <dbReference type="Proteomes" id="UP000005512"/>
    </source>
</evidence>
<accession>D1P0A9</accession>
<dbReference type="AlphaFoldDB" id="D1P0A9"/>
<gene>
    <name evidence="1" type="ORF">PROVRUST_05619</name>
</gene>